<dbReference type="EMBL" id="DRTH01000263">
    <property type="protein sequence ID" value="HHF08980.1"/>
    <property type="molecule type" value="Genomic_DNA"/>
</dbReference>
<comment type="similarity">
    <text evidence="1 5 6">Belongs to the universal ribosomal protein uL5 family.</text>
</comment>
<protein>
    <recommendedName>
        <fullName evidence="4 5">Large ribosomal subunit protein uL5</fullName>
    </recommendedName>
</protein>
<evidence type="ECO:0000256" key="1">
    <source>
        <dbReference type="ARBA" id="ARBA00008553"/>
    </source>
</evidence>
<dbReference type="NCBIfam" id="NF000585">
    <property type="entry name" value="PRK00010.1"/>
    <property type="match status" value="1"/>
</dbReference>
<evidence type="ECO:0000259" key="7">
    <source>
        <dbReference type="Pfam" id="PF00281"/>
    </source>
</evidence>
<dbReference type="GO" id="GO:0006412">
    <property type="term" value="P:translation"/>
    <property type="evidence" value="ECO:0007669"/>
    <property type="project" value="UniProtKB-UniRule"/>
</dbReference>
<dbReference type="InterPro" id="IPR031310">
    <property type="entry name" value="Ribosomal_uL5_N"/>
</dbReference>
<dbReference type="GO" id="GO:1990904">
    <property type="term" value="C:ribonucleoprotein complex"/>
    <property type="evidence" value="ECO:0007669"/>
    <property type="project" value="UniProtKB-KW"/>
</dbReference>
<dbReference type="InterPro" id="IPR002132">
    <property type="entry name" value="Ribosomal_uL5"/>
</dbReference>
<dbReference type="GO" id="GO:0000049">
    <property type="term" value="F:tRNA binding"/>
    <property type="evidence" value="ECO:0007669"/>
    <property type="project" value="UniProtKB-UniRule"/>
</dbReference>
<dbReference type="HAMAP" id="MF_01333_B">
    <property type="entry name" value="Ribosomal_uL5_B"/>
    <property type="match status" value="1"/>
</dbReference>
<dbReference type="Proteomes" id="UP000886129">
    <property type="component" value="Unassembled WGS sequence"/>
</dbReference>
<organism evidence="9">
    <name type="scientific">Kosmotoga arenicorallina</name>
    <dbReference type="NCBI Taxonomy" id="688066"/>
    <lineage>
        <taxon>Bacteria</taxon>
        <taxon>Thermotogati</taxon>
        <taxon>Thermotogota</taxon>
        <taxon>Thermotogae</taxon>
        <taxon>Kosmotogales</taxon>
        <taxon>Kosmotogaceae</taxon>
        <taxon>Kosmotoga</taxon>
    </lineage>
</organism>
<feature type="domain" description="Large ribosomal subunit protein uL5 C-terminal" evidence="8">
    <location>
        <begin position="83"/>
        <end position="176"/>
    </location>
</feature>
<feature type="domain" description="Large ribosomal subunit protein uL5 N-terminal" evidence="7">
    <location>
        <begin position="23"/>
        <end position="79"/>
    </location>
</feature>
<comment type="function">
    <text evidence="5">This is 1 of the proteins that bind and probably mediate the attachment of the 5S RNA into the large ribosomal subunit, where it forms part of the central protuberance. In the 70S ribosome it contacts protein S13 of the 30S subunit (bridge B1b), connecting the 2 subunits; this bridge is implicated in subunit movement. Contacts the P site tRNA; the 5S rRNA and some of its associated proteins might help stabilize positioning of ribosome-bound tRNAs.</text>
</comment>
<sequence>MPLKERYYQEIVPKLLKEFNYSNIHQVPKLEKIVINMGVGEGSRNADLLDRHAKELSLITGQKPVITRAKKSISNFKIRKGMPVGLRVTLRGLNMWNFMYKLVNIVLPKVRDFRGLNPNSFDGRGNYSFGLTEQFVFSEISPDQSPRVQGMDIIIVTTAKTDREALRLLESFGMPFRQ</sequence>
<name>A0A7C5DVL0_9BACT</name>
<dbReference type="InterPro" id="IPR020930">
    <property type="entry name" value="Ribosomal_uL5_bac-type"/>
</dbReference>
<dbReference type="InterPro" id="IPR020929">
    <property type="entry name" value="Ribosomal_uL5_CS"/>
</dbReference>
<dbReference type="SUPFAM" id="SSF55282">
    <property type="entry name" value="RL5-like"/>
    <property type="match status" value="1"/>
</dbReference>
<evidence type="ECO:0000256" key="2">
    <source>
        <dbReference type="ARBA" id="ARBA00022980"/>
    </source>
</evidence>
<dbReference type="PROSITE" id="PS00358">
    <property type="entry name" value="RIBOSOMAL_L5"/>
    <property type="match status" value="1"/>
</dbReference>
<evidence type="ECO:0000256" key="6">
    <source>
        <dbReference type="RuleBase" id="RU003930"/>
    </source>
</evidence>
<keyword evidence="5" id="KW-0694">RNA-binding</keyword>
<comment type="caution">
    <text evidence="9">The sequence shown here is derived from an EMBL/GenBank/DDBJ whole genome shotgun (WGS) entry which is preliminary data.</text>
</comment>
<dbReference type="Pfam" id="PF00281">
    <property type="entry name" value="Ribosomal_L5"/>
    <property type="match status" value="1"/>
</dbReference>
<accession>A0A7C5DVL0</accession>
<keyword evidence="3 5" id="KW-0687">Ribonucleoprotein</keyword>
<dbReference type="FunFam" id="3.30.1440.10:FF:000001">
    <property type="entry name" value="50S ribosomal protein L5"/>
    <property type="match status" value="1"/>
</dbReference>
<proteinExistence type="inferred from homology"/>
<dbReference type="InterPro" id="IPR031309">
    <property type="entry name" value="Ribosomal_uL5_C"/>
</dbReference>
<reference evidence="9" key="1">
    <citation type="journal article" date="2020" name="mSystems">
        <title>Genome- and Community-Level Interaction Insights into Carbon Utilization and Element Cycling Functions of Hydrothermarchaeota in Hydrothermal Sediment.</title>
        <authorList>
            <person name="Zhou Z."/>
            <person name="Liu Y."/>
            <person name="Xu W."/>
            <person name="Pan J."/>
            <person name="Luo Z.H."/>
            <person name="Li M."/>
        </authorList>
    </citation>
    <scope>NUCLEOTIDE SEQUENCE [LARGE SCALE GENOMIC DNA]</scope>
    <source>
        <strain evidence="9">HyVt-80</strain>
    </source>
</reference>
<evidence type="ECO:0000256" key="4">
    <source>
        <dbReference type="ARBA" id="ARBA00035245"/>
    </source>
</evidence>
<keyword evidence="2 5" id="KW-0689">Ribosomal protein</keyword>
<keyword evidence="5" id="KW-0820">tRNA-binding</keyword>
<dbReference type="GO" id="GO:0019843">
    <property type="term" value="F:rRNA binding"/>
    <property type="evidence" value="ECO:0007669"/>
    <property type="project" value="UniProtKB-UniRule"/>
</dbReference>
<dbReference type="Pfam" id="PF00673">
    <property type="entry name" value="Ribosomal_L5_C"/>
    <property type="match status" value="1"/>
</dbReference>
<dbReference type="GO" id="GO:0005840">
    <property type="term" value="C:ribosome"/>
    <property type="evidence" value="ECO:0007669"/>
    <property type="project" value="UniProtKB-KW"/>
</dbReference>
<evidence type="ECO:0000259" key="8">
    <source>
        <dbReference type="Pfam" id="PF00673"/>
    </source>
</evidence>
<comment type="subunit">
    <text evidence="5">Part of the 50S ribosomal subunit; part of the 5S rRNA/L5/L18/L25 subcomplex. Contacts the 5S rRNA and the P site tRNA. Forms a bridge to the 30S subunit in the 70S ribosome.</text>
</comment>
<evidence type="ECO:0000256" key="3">
    <source>
        <dbReference type="ARBA" id="ARBA00023274"/>
    </source>
</evidence>
<keyword evidence="5" id="KW-0699">rRNA-binding</keyword>
<dbReference type="PIRSF" id="PIRSF002161">
    <property type="entry name" value="Ribosomal_L5"/>
    <property type="match status" value="1"/>
</dbReference>
<gene>
    <name evidence="5" type="primary">rplE</name>
    <name evidence="9" type="ORF">ENL26_04370</name>
</gene>
<dbReference type="InterPro" id="IPR022803">
    <property type="entry name" value="Ribosomal_uL5_dom_sf"/>
</dbReference>
<dbReference type="GO" id="GO:0003735">
    <property type="term" value="F:structural constituent of ribosome"/>
    <property type="evidence" value="ECO:0007669"/>
    <property type="project" value="InterPro"/>
</dbReference>
<dbReference type="AlphaFoldDB" id="A0A7C5DVL0"/>
<evidence type="ECO:0000313" key="9">
    <source>
        <dbReference type="EMBL" id="HHF08980.1"/>
    </source>
</evidence>
<dbReference type="PANTHER" id="PTHR11994">
    <property type="entry name" value="60S RIBOSOMAL PROTEIN L11-RELATED"/>
    <property type="match status" value="1"/>
</dbReference>
<evidence type="ECO:0000256" key="5">
    <source>
        <dbReference type="HAMAP-Rule" id="MF_01333"/>
    </source>
</evidence>
<dbReference type="Gene3D" id="3.30.1440.10">
    <property type="match status" value="1"/>
</dbReference>